<name>A0A521DHZ5_9BACL</name>
<organism evidence="2 3">
    <name type="scientific">Melghirimyces algeriensis</name>
    <dbReference type="NCBI Taxonomy" id="910412"/>
    <lineage>
        <taxon>Bacteria</taxon>
        <taxon>Bacillati</taxon>
        <taxon>Bacillota</taxon>
        <taxon>Bacilli</taxon>
        <taxon>Bacillales</taxon>
        <taxon>Thermoactinomycetaceae</taxon>
        <taxon>Melghirimyces</taxon>
    </lineage>
</organism>
<feature type="signal peptide" evidence="1">
    <location>
        <begin position="1"/>
        <end position="20"/>
    </location>
</feature>
<dbReference type="AlphaFoldDB" id="A0A521DHZ5"/>
<sequence length="112" mass="12372">MKKIVFSLMAVLVVFSFTGADVFAKEIEIQSSCQNYDQAIRVGVGYSATGIFGKPGTIVPLYGWPDLYDLRINSHGTYDSATVIGKREGTGCVQTKATDGSYYYYKIKVVEY</sequence>
<proteinExistence type="predicted"/>
<evidence type="ECO:0000313" key="2">
    <source>
        <dbReference type="EMBL" id="SMO71329.1"/>
    </source>
</evidence>
<gene>
    <name evidence="2" type="ORF">SAMN06264849_10670</name>
</gene>
<dbReference type="OrthoDB" id="2991001at2"/>
<keyword evidence="1" id="KW-0732">Signal</keyword>
<dbReference type="Proteomes" id="UP000315636">
    <property type="component" value="Unassembled WGS sequence"/>
</dbReference>
<evidence type="ECO:0000256" key="1">
    <source>
        <dbReference type="SAM" id="SignalP"/>
    </source>
</evidence>
<evidence type="ECO:0000313" key="3">
    <source>
        <dbReference type="Proteomes" id="UP000315636"/>
    </source>
</evidence>
<feature type="chain" id="PRO_5039236256" evidence="1">
    <location>
        <begin position="21"/>
        <end position="112"/>
    </location>
</feature>
<reference evidence="2 3" key="1">
    <citation type="submission" date="2017-05" db="EMBL/GenBank/DDBJ databases">
        <authorList>
            <person name="Varghese N."/>
            <person name="Submissions S."/>
        </authorList>
    </citation>
    <scope>NUCLEOTIDE SEQUENCE [LARGE SCALE GENOMIC DNA]</scope>
    <source>
        <strain evidence="2 3">DSM 45474</strain>
    </source>
</reference>
<protein>
    <submittedName>
        <fullName evidence="2">Uncharacterized protein</fullName>
    </submittedName>
</protein>
<dbReference type="EMBL" id="FXTI01000006">
    <property type="protein sequence ID" value="SMO71329.1"/>
    <property type="molecule type" value="Genomic_DNA"/>
</dbReference>
<dbReference type="RefSeq" id="WP_142505661.1">
    <property type="nucleotide sequence ID" value="NZ_FXTI01000006.1"/>
</dbReference>
<keyword evidence="3" id="KW-1185">Reference proteome</keyword>
<accession>A0A521DHZ5</accession>